<comment type="caution">
    <text evidence="7">The sequence shown here is derived from an EMBL/GenBank/DDBJ whole genome shotgun (WGS) entry which is preliminary data.</text>
</comment>
<keyword evidence="3" id="KW-0862">Zinc</keyword>
<feature type="region of interest" description="Disordered" evidence="5">
    <location>
        <begin position="18"/>
        <end position="61"/>
    </location>
</feature>
<dbReference type="InterPro" id="IPR001841">
    <property type="entry name" value="Znf_RING"/>
</dbReference>
<dbReference type="PANTHER" id="PTHR23041">
    <property type="entry name" value="RING FINGER DOMAIN-CONTAINING"/>
    <property type="match status" value="1"/>
</dbReference>
<name>A0A8H2X2Y7_9AGAM</name>
<dbReference type="PROSITE" id="PS50089">
    <property type="entry name" value="ZF_RING_2"/>
    <property type="match status" value="1"/>
</dbReference>
<evidence type="ECO:0000256" key="3">
    <source>
        <dbReference type="ARBA" id="ARBA00022833"/>
    </source>
</evidence>
<dbReference type="InterPro" id="IPR013083">
    <property type="entry name" value="Znf_RING/FYVE/PHD"/>
</dbReference>
<evidence type="ECO:0000256" key="5">
    <source>
        <dbReference type="SAM" id="MobiDB-lite"/>
    </source>
</evidence>
<proteinExistence type="predicted"/>
<dbReference type="GO" id="GO:0016567">
    <property type="term" value="P:protein ubiquitination"/>
    <property type="evidence" value="ECO:0007669"/>
    <property type="project" value="UniProtKB-UniPathway"/>
</dbReference>
<dbReference type="Proteomes" id="UP000663850">
    <property type="component" value="Unassembled WGS sequence"/>
</dbReference>
<evidence type="ECO:0000313" key="8">
    <source>
        <dbReference type="Proteomes" id="UP000663850"/>
    </source>
</evidence>
<sequence length="247" mass="26748">MPPFVLDDHKDDIVIDLTQLEDAPLPPPSTSRTPRRLSSQPSHTHTGPRSQRTTPLGRSVYSSSVVSVQTSRLAPLSPGSQEIGDINGDYFDYESTCTLPVDSDYYSATTTNDNAHNKRKASLPDEDDPEDQGPLLSEYLCPICYSPPRSAIITLCGHILCGSCLHGATTTRQTAARPLCPVCRTPLPNLQFAFPSIQFSLNPNVPLNVMNGDRPGGAGLDVGTVEERWDPARSGVIGLEMLTVSEM</sequence>
<accession>A0A8H2X2Y7</accession>
<evidence type="ECO:0000256" key="2">
    <source>
        <dbReference type="ARBA" id="ARBA00022771"/>
    </source>
</evidence>
<dbReference type="InterPro" id="IPR017907">
    <property type="entry name" value="Znf_RING_CS"/>
</dbReference>
<evidence type="ECO:0000259" key="6">
    <source>
        <dbReference type="PROSITE" id="PS50089"/>
    </source>
</evidence>
<feature type="compositionally biased region" description="Low complexity" evidence="5">
    <location>
        <begin position="30"/>
        <end position="42"/>
    </location>
</feature>
<keyword evidence="1" id="KW-0479">Metal-binding</keyword>
<evidence type="ECO:0000256" key="1">
    <source>
        <dbReference type="ARBA" id="ARBA00022723"/>
    </source>
</evidence>
<dbReference type="SMART" id="SM00184">
    <property type="entry name" value="RING"/>
    <property type="match status" value="1"/>
</dbReference>
<gene>
    <name evidence="7" type="ORF">RDB_LOCUS2040</name>
</gene>
<dbReference type="GO" id="GO:0008270">
    <property type="term" value="F:zinc ion binding"/>
    <property type="evidence" value="ECO:0007669"/>
    <property type="project" value="UniProtKB-KW"/>
</dbReference>
<dbReference type="AlphaFoldDB" id="A0A8H2X2Y7"/>
<reference evidence="7" key="1">
    <citation type="submission" date="2021-01" db="EMBL/GenBank/DDBJ databases">
        <authorList>
            <person name="Kaushik A."/>
        </authorList>
    </citation>
    <scope>NUCLEOTIDE SEQUENCE</scope>
    <source>
        <strain evidence="7">Type strain: AG8-Rh-89/</strain>
    </source>
</reference>
<dbReference type="PANTHER" id="PTHR23041:SF78">
    <property type="entry name" value="E3 UBIQUITIN-PROTEIN LIGASE RNF4"/>
    <property type="match status" value="1"/>
</dbReference>
<dbReference type="EMBL" id="CAJMWZ010000159">
    <property type="protein sequence ID" value="CAE6412224.1"/>
    <property type="molecule type" value="Genomic_DNA"/>
</dbReference>
<dbReference type="SUPFAM" id="SSF57850">
    <property type="entry name" value="RING/U-box"/>
    <property type="match status" value="1"/>
</dbReference>
<evidence type="ECO:0000313" key="7">
    <source>
        <dbReference type="EMBL" id="CAE6412224.1"/>
    </source>
</evidence>
<dbReference type="Pfam" id="PF13920">
    <property type="entry name" value="zf-C3HC4_3"/>
    <property type="match status" value="1"/>
</dbReference>
<feature type="region of interest" description="Disordered" evidence="5">
    <location>
        <begin position="109"/>
        <end position="131"/>
    </location>
</feature>
<dbReference type="Gene3D" id="3.30.40.10">
    <property type="entry name" value="Zinc/RING finger domain, C3HC4 (zinc finger)"/>
    <property type="match status" value="1"/>
</dbReference>
<dbReference type="PROSITE" id="PS00518">
    <property type="entry name" value="ZF_RING_1"/>
    <property type="match status" value="1"/>
</dbReference>
<dbReference type="InterPro" id="IPR047134">
    <property type="entry name" value="RNF4"/>
</dbReference>
<keyword evidence="2 4" id="KW-0863">Zinc-finger</keyword>
<dbReference type="UniPathway" id="UPA00143"/>
<organism evidence="7 8">
    <name type="scientific">Rhizoctonia solani</name>
    <dbReference type="NCBI Taxonomy" id="456999"/>
    <lineage>
        <taxon>Eukaryota</taxon>
        <taxon>Fungi</taxon>
        <taxon>Dikarya</taxon>
        <taxon>Basidiomycota</taxon>
        <taxon>Agaricomycotina</taxon>
        <taxon>Agaricomycetes</taxon>
        <taxon>Cantharellales</taxon>
        <taxon>Ceratobasidiaceae</taxon>
        <taxon>Rhizoctonia</taxon>
    </lineage>
</organism>
<evidence type="ECO:0000256" key="4">
    <source>
        <dbReference type="PROSITE-ProRule" id="PRU00175"/>
    </source>
</evidence>
<feature type="compositionally biased region" description="Polar residues" evidence="5">
    <location>
        <begin position="43"/>
        <end position="56"/>
    </location>
</feature>
<feature type="domain" description="RING-type" evidence="6">
    <location>
        <begin position="141"/>
        <end position="184"/>
    </location>
</feature>
<protein>
    <recommendedName>
        <fullName evidence="6">RING-type domain-containing protein</fullName>
    </recommendedName>
</protein>